<comment type="caution">
    <text evidence="1">The sequence shown here is derived from an EMBL/GenBank/DDBJ whole genome shotgun (WGS) entry which is preliminary data.</text>
</comment>
<dbReference type="EMBL" id="AZQP01000026">
    <property type="protein sequence ID" value="EYE88216.1"/>
    <property type="molecule type" value="Genomic_DNA"/>
</dbReference>
<keyword evidence="2" id="KW-1185">Reference proteome</keyword>
<dbReference type="AlphaFoldDB" id="A0A017RUD1"/>
<reference evidence="1 2" key="1">
    <citation type="journal article" date="2014" name="Genome Announc.">
        <title>Draft Genome Sequence of Fervidicella metallireducens Strain AeBT, an Iron-Reducing Thermoanaerobe from the Great Artesian Basin.</title>
        <authorList>
            <person name="Patel B.K."/>
        </authorList>
    </citation>
    <scope>NUCLEOTIDE SEQUENCE [LARGE SCALE GENOMIC DNA]</scope>
    <source>
        <strain evidence="1 2">AeB</strain>
    </source>
</reference>
<evidence type="ECO:0000313" key="1">
    <source>
        <dbReference type="EMBL" id="EYE88216.1"/>
    </source>
</evidence>
<proteinExistence type="predicted"/>
<dbReference type="Proteomes" id="UP000019681">
    <property type="component" value="Unassembled WGS sequence"/>
</dbReference>
<gene>
    <name evidence="1" type="ORF">Q428_09295</name>
</gene>
<organism evidence="1 2">
    <name type="scientific">Fervidicella metallireducens AeB</name>
    <dbReference type="NCBI Taxonomy" id="1403537"/>
    <lineage>
        <taxon>Bacteria</taxon>
        <taxon>Bacillati</taxon>
        <taxon>Bacillota</taxon>
        <taxon>Clostridia</taxon>
        <taxon>Eubacteriales</taxon>
        <taxon>Clostridiaceae</taxon>
        <taxon>Fervidicella</taxon>
    </lineage>
</organism>
<accession>A0A017RUD1</accession>
<evidence type="ECO:0000313" key="2">
    <source>
        <dbReference type="Proteomes" id="UP000019681"/>
    </source>
</evidence>
<protein>
    <submittedName>
        <fullName evidence="1">Uncharacterized protein</fullName>
    </submittedName>
</protein>
<name>A0A017RUD1_9CLOT</name>
<dbReference type="OrthoDB" id="9907798at2"/>
<sequence length="53" mass="6100">MFNLKNNEDKTIKGSVSHTLGDRKYFGTNIGNIFEKNNGYYGNVHQNIFGKFK</sequence>
<dbReference type="RefSeq" id="WP_161633612.1">
    <property type="nucleotide sequence ID" value="NZ_AZQP01000026.1"/>
</dbReference>